<gene>
    <name evidence="1" type="ORF">F5148DRAFT_987106</name>
</gene>
<name>A0ACC0TV75_9AGAM</name>
<dbReference type="Proteomes" id="UP001207468">
    <property type="component" value="Unassembled WGS sequence"/>
</dbReference>
<sequence>MGKLIWHEHARYVSLTATVYTVWAAYFGLVYRKFFWDFVSGIRRNPGGIQPAKQDAFFIDIMVKIPLIQIFAIILGLVILVFEYPVPFVKRYAAYRSLVFRVVLLFFQTFLAIMFYQGTNGAIWSLVAIFGYSRAIMLGEVMKDAQDNKARRERA</sequence>
<accession>A0ACC0TV75</accession>
<protein>
    <submittedName>
        <fullName evidence="1">Uncharacterized protein</fullName>
    </submittedName>
</protein>
<evidence type="ECO:0000313" key="2">
    <source>
        <dbReference type="Proteomes" id="UP001207468"/>
    </source>
</evidence>
<evidence type="ECO:0000313" key="1">
    <source>
        <dbReference type="EMBL" id="KAI9450351.1"/>
    </source>
</evidence>
<comment type="caution">
    <text evidence="1">The sequence shown here is derived from an EMBL/GenBank/DDBJ whole genome shotgun (WGS) entry which is preliminary data.</text>
</comment>
<organism evidence="1 2">
    <name type="scientific">Russula earlei</name>
    <dbReference type="NCBI Taxonomy" id="71964"/>
    <lineage>
        <taxon>Eukaryota</taxon>
        <taxon>Fungi</taxon>
        <taxon>Dikarya</taxon>
        <taxon>Basidiomycota</taxon>
        <taxon>Agaricomycotina</taxon>
        <taxon>Agaricomycetes</taxon>
        <taxon>Russulales</taxon>
        <taxon>Russulaceae</taxon>
        <taxon>Russula</taxon>
    </lineage>
</organism>
<dbReference type="EMBL" id="JAGFNK010000439">
    <property type="protein sequence ID" value="KAI9450351.1"/>
    <property type="molecule type" value="Genomic_DNA"/>
</dbReference>
<keyword evidence="2" id="KW-1185">Reference proteome</keyword>
<reference evidence="1" key="1">
    <citation type="submission" date="2021-03" db="EMBL/GenBank/DDBJ databases">
        <title>Evolutionary priming and transition to the ectomycorrhizal habit in an iconic lineage of mushroom-forming fungi: is preadaptation a requirement?</title>
        <authorList>
            <consortium name="DOE Joint Genome Institute"/>
            <person name="Looney B.P."/>
            <person name="Miyauchi S."/>
            <person name="Morin E."/>
            <person name="Drula E."/>
            <person name="Courty P.E."/>
            <person name="Chicoki N."/>
            <person name="Fauchery L."/>
            <person name="Kohler A."/>
            <person name="Kuo A."/>
            <person name="LaButti K."/>
            <person name="Pangilinan J."/>
            <person name="Lipzen A."/>
            <person name="Riley R."/>
            <person name="Andreopoulos W."/>
            <person name="He G."/>
            <person name="Johnson J."/>
            <person name="Barry K.W."/>
            <person name="Grigoriev I.V."/>
            <person name="Nagy L."/>
            <person name="Hibbett D."/>
            <person name="Henrissat B."/>
            <person name="Matheny P.B."/>
            <person name="Labbe J."/>
            <person name="Martin A.F."/>
        </authorList>
    </citation>
    <scope>NUCLEOTIDE SEQUENCE</scope>
    <source>
        <strain evidence="1">BPL698</strain>
    </source>
</reference>
<proteinExistence type="predicted"/>